<protein>
    <submittedName>
        <fullName evidence="3">AAA family ATPase</fullName>
    </submittedName>
</protein>
<sequence>MNNQSIKFLSVTIQNFRGVPDVLVIPLDAPLTVIHAANGTGKSTICYALEWLLTGKVDDLPSTNDFSCQWGDGDSIVSATCLIGGELHELARQGRALTISRNGERKRNIKEAALLELLTPSSVSGRTPQAIRKAKSGWLRNSRWLYSNSLSLLVDNNKAEERQQIFADILGLGHLTSTLRDLRDYRKQLPSTKGIKDRVENLSIEIADIESKLVDNSPLKEKAENHLSELFKCFPKQKITGKLGEDFRNAQYQVNVLDLKVKNKLDILEFLSENWQQYNAVTAQLVTLRRTLDELMNAKENLSKEQAKSSAELSVAEVKVAEGKRAVAWAKQYLDILEQWDKTIEDPSVGIYFSSKDATQEQLEQQFVELAWTSEKQQEWIQSLNYLSQNSNTVLELVKQKQELAKNIIHPVADIANISRLAEEAKLERVKAESEFNALSGVLEKLRALGQEIVHSHDGQHCPLCNYDWKSSETLRNKVEDNLSLPPKLNDAAQKLTNARKVEQDCLKNLNLANNQKVSHEAFLARVRSVDEELLSIAQRTKYLDIMGFQDFASFSVDNLTYLQSRIRAAISLKKIFEVLSEVEGVFQVIDLKGGKSRVSIARENLNKYREYYQIQEDKFSPEKHRLTLLVNGILENLQTKSREIDGVNTNISATSKIVGRFMGKWNELNGEVPIEQHVFNSIQTSVQAERVQVDAYRATLVECEAIVNIDLDSGRLDKLRNERDKLAKKLNAGNDYITEADRTIERYSQHVNKLTNSSLAPLLKPAAELFSRMHANEVYRGLSVSDGDESMKWTVFADGHDFALDAEERFSQGQRQDLALSLYLARARNTGGSFFLDEPIAHLDDLNRVAMLDIFRLAATSMPNMNLILTTASDGLARHMIQKFSSITDRHLLNTIYLEGNPRTGVKASIIQNTRSVLSN</sequence>
<dbReference type="InterPro" id="IPR038729">
    <property type="entry name" value="Rad50/SbcC_AAA"/>
</dbReference>
<keyword evidence="1" id="KW-0175">Coiled coil</keyword>
<dbReference type="Pfam" id="PF13476">
    <property type="entry name" value="AAA_23"/>
    <property type="match status" value="1"/>
</dbReference>
<dbReference type="GO" id="GO:0006302">
    <property type="term" value="P:double-strand break repair"/>
    <property type="evidence" value="ECO:0007669"/>
    <property type="project" value="InterPro"/>
</dbReference>
<dbReference type="AlphaFoldDB" id="A0AAX3U2F4"/>
<evidence type="ECO:0000313" key="4">
    <source>
        <dbReference type="Proteomes" id="UP001239257"/>
    </source>
</evidence>
<dbReference type="PANTHER" id="PTHR32114">
    <property type="entry name" value="ABC TRANSPORTER ABCH.3"/>
    <property type="match status" value="1"/>
</dbReference>
<dbReference type="RefSeq" id="WP_222777282.1">
    <property type="nucleotide sequence ID" value="NZ_CP118709.1"/>
</dbReference>
<dbReference type="EMBL" id="CP118709">
    <property type="protein sequence ID" value="WGK81330.1"/>
    <property type="molecule type" value="Genomic_DNA"/>
</dbReference>
<reference evidence="3" key="1">
    <citation type="submission" date="2022-02" db="EMBL/GenBank/DDBJ databases">
        <title>Emergence and expansion in Europe of a Vibrio aestuarianus clonal complex pathogenic for oysters.</title>
        <authorList>
            <person name="Mesnil A."/>
            <person name="Travers M.-A."/>
        </authorList>
    </citation>
    <scope>NUCLEOTIDE SEQUENCE</scope>
    <source>
        <strain evidence="3">U29</strain>
    </source>
</reference>
<dbReference type="SUPFAM" id="SSF52540">
    <property type="entry name" value="P-loop containing nucleoside triphosphate hydrolases"/>
    <property type="match status" value="1"/>
</dbReference>
<evidence type="ECO:0000259" key="2">
    <source>
        <dbReference type="Pfam" id="PF13476"/>
    </source>
</evidence>
<dbReference type="PANTHER" id="PTHR32114:SF2">
    <property type="entry name" value="ABC TRANSPORTER ABCH.3"/>
    <property type="match status" value="1"/>
</dbReference>
<name>A0AAX3U2F4_9VIBR</name>
<organism evidence="3 4">
    <name type="scientific">Vibrio aestuarianus</name>
    <dbReference type="NCBI Taxonomy" id="28171"/>
    <lineage>
        <taxon>Bacteria</taxon>
        <taxon>Pseudomonadati</taxon>
        <taxon>Pseudomonadota</taxon>
        <taxon>Gammaproteobacteria</taxon>
        <taxon>Vibrionales</taxon>
        <taxon>Vibrionaceae</taxon>
        <taxon>Vibrio</taxon>
    </lineage>
</organism>
<accession>A0AAX3U2F4</accession>
<gene>
    <name evidence="3" type="ORF">PYE51_11905</name>
</gene>
<dbReference type="Proteomes" id="UP001239257">
    <property type="component" value="Chromosome 1"/>
</dbReference>
<evidence type="ECO:0000313" key="3">
    <source>
        <dbReference type="EMBL" id="WGK81330.1"/>
    </source>
</evidence>
<feature type="domain" description="Rad50/SbcC-type AAA" evidence="2">
    <location>
        <begin position="10"/>
        <end position="305"/>
    </location>
</feature>
<evidence type="ECO:0000256" key="1">
    <source>
        <dbReference type="SAM" id="Coils"/>
    </source>
</evidence>
<proteinExistence type="predicted"/>
<dbReference type="Gene3D" id="3.40.50.300">
    <property type="entry name" value="P-loop containing nucleotide triphosphate hydrolases"/>
    <property type="match status" value="2"/>
</dbReference>
<dbReference type="GO" id="GO:0016887">
    <property type="term" value="F:ATP hydrolysis activity"/>
    <property type="evidence" value="ECO:0007669"/>
    <property type="project" value="InterPro"/>
</dbReference>
<feature type="coiled-coil region" evidence="1">
    <location>
        <begin position="278"/>
        <end position="312"/>
    </location>
</feature>
<dbReference type="InterPro" id="IPR027417">
    <property type="entry name" value="P-loop_NTPase"/>
</dbReference>